<name>A0A4R6YML4_9GAMM</name>
<dbReference type="SMART" id="SM00283">
    <property type="entry name" value="MA"/>
    <property type="match status" value="1"/>
</dbReference>
<reference evidence="9 10" key="1">
    <citation type="submission" date="2019-03" db="EMBL/GenBank/DDBJ databases">
        <title>Genomic Encyclopedia of Type Strains, Phase IV (KMG-IV): sequencing the most valuable type-strain genomes for metagenomic binning, comparative biology and taxonomic classification.</title>
        <authorList>
            <person name="Goeker M."/>
        </authorList>
    </citation>
    <scope>NUCLEOTIDE SEQUENCE [LARGE SCALE GENOMIC DNA]</scope>
    <source>
        <strain evidence="9 10">DSM 21667</strain>
    </source>
</reference>
<dbReference type="OrthoDB" id="9765776at2"/>
<dbReference type="PANTHER" id="PTHR32089">
    <property type="entry name" value="METHYL-ACCEPTING CHEMOTAXIS PROTEIN MCPB"/>
    <property type="match status" value="1"/>
</dbReference>
<dbReference type="GO" id="GO:0016020">
    <property type="term" value="C:membrane"/>
    <property type="evidence" value="ECO:0007669"/>
    <property type="project" value="UniProtKB-SubCell"/>
</dbReference>
<dbReference type="CDD" id="cd06225">
    <property type="entry name" value="HAMP"/>
    <property type="match status" value="1"/>
</dbReference>
<evidence type="ECO:0000313" key="10">
    <source>
        <dbReference type="Proteomes" id="UP000295293"/>
    </source>
</evidence>
<proteinExistence type="inferred from homology"/>
<dbReference type="Pfam" id="PF00672">
    <property type="entry name" value="HAMP"/>
    <property type="match status" value="1"/>
</dbReference>
<keyword evidence="6" id="KW-0472">Membrane</keyword>
<dbReference type="Gene3D" id="3.30.450.20">
    <property type="entry name" value="PAS domain"/>
    <property type="match status" value="1"/>
</dbReference>
<dbReference type="InterPro" id="IPR003660">
    <property type="entry name" value="HAMP_dom"/>
</dbReference>
<dbReference type="RefSeq" id="WP_133821247.1">
    <property type="nucleotide sequence ID" value="NZ_SNZH01000019.1"/>
</dbReference>
<evidence type="ECO:0000259" key="8">
    <source>
        <dbReference type="PROSITE" id="PS50885"/>
    </source>
</evidence>
<feature type="domain" description="Methyl-accepting transducer" evidence="7">
    <location>
        <begin position="563"/>
        <end position="799"/>
    </location>
</feature>
<dbReference type="InterPro" id="IPR004089">
    <property type="entry name" value="MCPsignal_dom"/>
</dbReference>
<dbReference type="Gene3D" id="1.10.287.950">
    <property type="entry name" value="Methyl-accepting chemotaxis protein"/>
    <property type="match status" value="1"/>
</dbReference>
<keyword evidence="2 4" id="KW-0807">Transducer</keyword>
<evidence type="ECO:0000256" key="4">
    <source>
        <dbReference type="PROSITE-ProRule" id="PRU00284"/>
    </source>
</evidence>
<sequence>MNLGNAFRNVRGRIQYGTLLLSVVPMLLVGLLIGGLAFYLARDSLHERALQQVVTVRVDKTDRILSYFNELRDQTLLLASLRATVDAVSDLSAGIGAVSAQVPAIQSRERMQRFYNGDYLQEYAKLNAGASIDVKPFLEQLDDTAYALQYQYLADNPNPLGEKSKLKQADDSAYGKAHAAYHERVVRFVTASGFPDVVLVDASNGRILYSYAKRIDFGTSLSNGPFAKTEMGELFRQIREGGKPESFVLSPTRQYQPNFDDASLFIGVPVFNENRLSAVLITQVPFSQVNRIMTFDSRWKDAGLGDTGETYLLSLDDTLLSNTRSLTESPGEHSEFLKHIGTPEAVIKVSQAKNSDIGLVRVVSRAGEAARRGETGAFNYNDYRGEPVVGAFAPLKVLERDWIIVAKIDQAEAFAPVNSLLRDMLFAGIGILALTLLVSTYFSNRLARSVNGPIDTLQSTIAKLSAGDLDARTRMPPNDELGELGSALDNLLDERVATLAAAARENEQLNQSVIEIMQAVSRLSSRDLTVKVPVTTDVTGAISDALNFMTGQTAQVLRNVNDISNQVAQASGRVRERSASAMLVAAEGSREIEQASQELSDAALALKDIAGQASQADRAAEEAILSTREALNSVRETVGGISASRDLIRETEKRIKRLGERSQEITTTVNIIGNIAERTSMLALNTSMQAVAAGEAGRAYAVVADEVKRLAEGARGATQQISNLVSAIQSETIDTVEAINRAITQVVEISKMAERAGEQMRSTEEKTDLLVNSVRSIAETTSLQSRASDTLQARAQQIRLSTRQTADELAIQANETRNLDGYANGLLDSVRVFTLPAA</sequence>
<dbReference type="GO" id="GO:0007165">
    <property type="term" value="P:signal transduction"/>
    <property type="evidence" value="ECO:0007669"/>
    <property type="project" value="UniProtKB-KW"/>
</dbReference>
<dbReference type="Proteomes" id="UP000295293">
    <property type="component" value="Unassembled WGS sequence"/>
</dbReference>
<comment type="subcellular location">
    <subcellularLocation>
        <location evidence="1">Membrane</location>
    </subcellularLocation>
</comment>
<evidence type="ECO:0000256" key="3">
    <source>
        <dbReference type="ARBA" id="ARBA00029447"/>
    </source>
</evidence>
<keyword evidence="6" id="KW-1133">Transmembrane helix</keyword>
<evidence type="ECO:0000313" key="9">
    <source>
        <dbReference type="EMBL" id="TDR38704.1"/>
    </source>
</evidence>
<feature type="transmembrane region" description="Helical" evidence="6">
    <location>
        <begin position="20"/>
        <end position="41"/>
    </location>
</feature>
<protein>
    <submittedName>
        <fullName evidence="9">Methyl-accepting chemotaxis protein</fullName>
    </submittedName>
</protein>
<gene>
    <name evidence="9" type="ORF">DFR29_11932</name>
</gene>
<dbReference type="Gene3D" id="1.10.8.500">
    <property type="entry name" value="HAMP domain in histidine kinase"/>
    <property type="match status" value="1"/>
</dbReference>
<evidence type="ECO:0000256" key="1">
    <source>
        <dbReference type="ARBA" id="ARBA00004370"/>
    </source>
</evidence>
<dbReference type="AlphaFoldDB" id="A0A4R6YML4"/>
<comment type="caution">
    <text evidence="9">The sequence shown here is derived from an EMBL/GenBank/DDBJ whole genome shotgun (WGS) entry which is preliminary data.</text>
</comment>
<organism evidence="9 10">
    <name type="scientific">Tahibacter aquaticus</name>
    <dbReference type="NCBI Taxonomy" id="520092"/>
    <lineage>
        <taxon>Bacteria</taxon>
        <taxon>Pseudomonadati</taxon>
        <taxon>Pseudomonadota</taxon>
        <taxon>Gammaproteobacteria</taxon>
        <taxon>Lysobacterales</taxon>
        <taxon>Rhodanobacteraceae</taxon>
        <taxon>Tahibacter</taxon>
    </lineage>
</organism>
<evidence type="ECO:0000256" key="6">
    <source>
        <dbReference type="SAM" id="Phobius"/>
    </source>
</evidence>
<dbReference type="EMBL" id="SNZH01000019">
    <property type="protein sequence ID" value="TDR38704.1"/>
    <property type="molecule type" value="Genomic_DNA"/>
</dbReference>
<keyword evidence="6" id="KW-0812">Transmembrane</keyword>
<keyword evidence="10" id="KW-1185">Reference proteome</keyword>
<dbReference type="PANTHER" id="PTHR32089:SF114">
    <property type="entry name" value="METHYL-ACCEPTING CHEMOTAXIS PROTEIN MCPB"/>
    <property type="match status" value="1"/>
</dbReference>
<dbReference type="Pfam" id="PF00015">
    <property type="entry name" value="MCPsignal"/>
    <property type="match status" value="1"/>
</dbReference>
<keyword evidence="5" id="KW-0175">Coiled coil</keyword>
<accession>A0A4R6YML4</accession>
<dbReference type="PROSITE" id="PS50885">
    <property type="entry name" value="HAMP"/>
    <property type="match status" value="2"/>
</dbReference>
<dbReference type="GO" id="GO:0006935">
    <property type="term" value="P:chemotaxis"/>
    <property type="evidence" value="ECO:0007669"/>
    <property type="project" value="UniProtKB-ARBA"/>
</dbReference>
<dbReference type="SUPFAM" id="SSF58104">
    <property type="entry name" value="Methyl-accepting chemotaxis protein (MCP) signaling domain"/>
    <property type="match status" value="1"/>
</dbReference>
<dbReference type="SMART" id="SM00304">
    <property type="entry name" value="HAMP"/>
    <property type="match status" value="2"/>
</dbReference>
<comment type="similarity">
    <text evidence="3">Belongs to the methyl-accepting chemotaxis (MCP) protein family.</text>
</comment>
<feature type="domain" description="HAMP" evidence="8">
    <location>
        <begin position="448"/>
        <end position="500"/>
    </location>
</feature>
<feature type="coiled-coil region" evidence="5">
    <location>
        <begin position="641"/>
        <end position="668"/>
    </location>
</feature>
<evidence type="ECO:0000256" key="5">
    <source>
        <dbReference type="SAM" id="Coils"/>
    </source>
</evidence>
<dbReference type="SUPFAM" id="SSF158472">
    <property type="entry name" value="HAMP domain-like"/>
    <property type="match status" value="1"/>
</dbReference>
<dbReference type="PROSITE" id="PS50111">
    <property type="entry name" value="CHEMOTAXIS_TRANSDUC_2"/>
    <property type="match status" value="1"/>
</dbReference>
<evidence type="ECO:0000256" key="2">
    <source>
        <dbReference type="ARBA" id="ARBA00023224"/>
    </source>
</evidence>
<evidence type="ECO:0000259" key="7">
    <source>
        <dbReference type="PROSITE" id="PS50111"/>
    </source>
</evidence>
<feature type="domain" description="HAMP" evidence="8">
    <location>
        <begin position="507"/>
        <end position="558"/>
    </location>
</feature>